<keyword evidence="1" id="KW-1133">Transmembrane helix</keyword>
<dbReference type="HOGENOM" id="CLU_2635845_0_0_0"/>
<evidence type="ECO:0000256" key="1">
    <source>
        <dbReference type="SAM" id="Phobius"/>
    </source>
</evidence>
<dbReference type="EMBL" id="CP002546">
    <property type="protein sequence ID" value="ADY58729.1"/>
    <property type="molecule type" value="Genomic_DNA"/>
</dbReference>
<reference evidence="3" key="1">
    <citation type="submission" date="2011-02" db="EMBL/GenBank/DDBJ databases">
        <title>The complete genome of Planctomyces brasiliensis DSM 5305.</title>
        <authorList>
            <person name="Lucas S."/>
            <person name="Copeland A."/>
            <person name="Lapidus A."/>
            <person name="Bruce D."/>
            <person name="Goodwin L."/>
            <person name="Pitluck S."/>
            <person name="Kyrpides N."/>
            <person name="Mavromatis K."/>
            <person name="Pagani I."/>
            <person name="Ivanova N."/>
            <person name="Ovchinnikova G."/>
            <person name="Lu M."/>
            <person name="Detter J.C."/>
            <person name="Han C."/>
            <person name="Land M."/>
            <person name="Hauser L."/>
            <person name="Markowitz V."/>
            <person name="Cheng J.-F."/>
            <person name="Hugenholtz P."/>
            <person name="Woyke T."/>
            <person name="Wu D."/>
            <person name="Tindall B."/>
            <person name="Pomrenke H.G."/>
            <person name="Brambilla E."/>
            <person name="Klenk H.-P."/>
            <person name="Eisen J.A."/>
        </authorList>
    </citation>
    <scope>NUCLEOTIDE SEQUENCE [LARGE SCALE GENOMIC DNA]</scope>
    <source>
        <strain evidence="3">ATCC 49424 / DSM 5305 / JCM 21570 / NBRC 103401 / IFAM 1448</strain>
    </source>
</reference>
<gene>
    <name evidence="2" type="ordered locus">Plabr_1111</name>
</gene>
<keyword evidence="3" id="KW-1185">Reference proteome</keyword>
<proteinExistence type="predicted"/>
<evidence type="ECO:0000313" key="2">
    <source>
        <dbReference type="EMBL" id="ADY58729.1"/>
    </source>
</evidence>
<dbReference type="KEGG" id="pbs:Plabr_1111"/>
<keyword evidence="1" id="KW-0472">Membrane</keyword>
<dbReference type="OrthoDB" id="289329at2"/>
<keyword evidence="1" id="KW-0812">Transmembrane</keyword>
<evidence type="ECO:0000313" key="3">
    <source>
        <dbReference type="Proteomes" id="UP000006860"/>
    </source>
</evidence>
<feature type="transmembrane region" description="Helical" evidence="1">
    <location>
        <begin position="53"/>
        <end position="73"/>
    </location>
</feature>
<dbReference type="RefSeq" id="WP_013627462.1">
    <property type="nucleotide sequence ID" value="NC_015174.1"/>
</dbReference>
<dbReference type="STRING" id="756272.Plabr_1111"/>
<protein>
    <submittedName>
        <fullName evidence="2">Uncharacterized protein</fullName>
    </submittedName>
</protein>
<accession>F0SKQ9</accession>
<sequence>MENQDEDKLDRIVEAVHGVSVQLESLRTTLQQLETASLDHEKRLRSIERWQNNLTPILAAMTFVLGASFTQVLDRLF</sequence>
<dbReference type="Proteomes" id="UP000006860">
    <property type="component" value="Chromosome"/>
</dbReference>
<name>F0SKQ9_RUBBR</name>
<dbReference type="AlphaFoldDB" id="F0SKQ9"/>
<organism evidence="2 3">
    <name type="scientific">Rubinisphaera brasiliensis (strain ATCC 49424 / DSM 5305 / JCM 21570 / IAM 15109 / NBRC 103401 / IFAM 1448)</name>
    <name type="common">Planctomyces brasiliensis</name>
    <dbReference type="NCBI Taxonomy" id="756272"/>
    <lineage>
        <taxon>Bacteria</taxon>
        <taxon>Pseudomonadati</taxon>
        <taxon>Planctomycetota</taxon>
        <taxon>Planctomycetia</taxon>
        <taxon>Planctomycetales</taxon>
        <taxon>Planctomycetaceae</taxon>
        <taxon>Rubinisphaera</taxon>
    </lineage>
</organism>